<gene>
    <name evidence="3" type="ORF">MAR_011147</name>
</gene>
<evidence type="ECO:0000259" key="2">
    <source>
        <dbReference type="PROSITE" id="PS50020"/>
    </source>
</evidence>
<evidence type="ECO:0000256" key="1">
    <source>
        <dbReference type="SAM" id="MobiDB-lite"/>
    </source>
</evidence>
<dbReference type="SUPFAM" id="SSF51045">
    <property type="entry name" value="WW domain"/>
    <property type="match status" value="1"/>
</dbReference>
<dbReference type="PROSITE" id="PS50020">
    <property type="entry name" value="WW_DOMAIN_2"/>
    <property type="match status" value="1"/>
</dbReference>
<evidence type="ECO:0000313" key="4">
    <source>
        <dbReference type="Proteomes" id="UP001164746"/>
    </source>
</evidence>
<dbReference type="Proteomes" id="UP001164746">
    <property type="component" value="Chromosome 14"/>
</dbReference>
<feature type="non-terminal residue" evidence="3">
    <location>
        <position position="1"/>
    </location>
</feature>
<feature type="compositionally biased region" description="Basic and acidic residues" evidence="1">
    <location>
        <begin position="209"/>
        <end position="224"/>
    </location>
</feature>
<sequence length="243" mass="27992">MPLPPALAARLQKRGLIQEAKESKPAPPSSTNTAGEEEVEEVFAEDYDEPGKLEPVSPTAALEVPTHEEPEEEEDDHMREVPACPNRSNPYHECTDFCRQRWGMKVWSPSPDMIRKRDRMLRNYPLPPDWHEIADPETDRFYYWNTQTEQVSWLSPHHPRAVITISAEKLHAVMRNERVESESEESEEEGMEVSDSDSSSSSSSDDEEYDRRHEKGRQAQDRRGRGVAGRQGWIDLGMLRQNH</sequence>
<feature type="region of interest" description="Disordered" evidence="1">
    <location>
        <begin position="176"/>
        <end position="243"/>
    </location>
</feature>
<feature type="region of interest" description="Disordered" evidence="1">
    <location>
        <begin position="1"/>
        <end position="79"/>
    </location>
</feature>
<feature type="compositionally biased region" description="Acidic residues" evidence="1">
    <location>
        <begin position="35"/>
        <end position="48"/>
    </location>
</feature>
<feature type="domain" description="WW" evidence="2">
    <location>
        <begin position="124"/>
        <end position="158"/>
    </location>
</feature>
<name>A0ABY7FT95_MYAAR</name>
<dbReference type="Gene3D" id="2.20.70.10">
    <property type="match status" value="1"/>
</dbReference>
<dbReference type="InterPro" id="IPR036020">
    <property type="entry name" value="WW_dom_sf"/>
</dbReference>
<dbReference type="SMART" id="SM00456">
    <property type="entry name" value="WW"/>
    <property type="match status" value="1"/>
</dbReference>
<organism evidence="3 4">
    <name type="scientific">Mya arenaria</name>
    <name type="common">Soft-shell clam</name>
    <dbReference type="NCBI Taxonomy" id="6604"/>
    <lineage>
        <taxon>Eukaryota</taxon>
        <taxon>Metazoa</taxon>
        <taxon>Spiralia</taxon>
        <taxon>Lophotrochozoa</taxon>
        <taxon>Mollusca</taxon>
        <taxon>Bivalvia</taxon>
        <taxon>Autobranchia</taxon>
        <taxon>Heteroconchia</taxon>
        <taxon>Euheterodonta</taxon>
        <taxon>Imparidentia</taxon>
        <taxon>Neoheterodontei</taxon>
        <taxon>Myida</taxon>
        <taxon>Myoidea</taxon>
        <taxon>Myidae</taxon>
        <taxon>Mya</taxon>
    </lineage>
</organism>
<feature type="compositionally biased region" description="Acidic residues" evidence="1">
    <location>
        <begin position="182"/>
        <end position="195"/>
    </location>
</feature>
<keyword evidence="4" id="KW-1185">Reference proteome</keyword>
<dbReference type="InterPro" id="IPR001202">
    <property type="entry name" value="WW_dom"/>
</dbReference>
<dbReference type="EMBL" id="CP111025">
    <property type="protein sequence ID" value="WAR25443.1"/>
    <property type="molecule type" value="Genomic_DNA"/>
</dbReference>
<accession>A0ABY7FT95</accession>
<evidence type="ECO:0000313" key="3">
    <source>
        <dbReference type="EMBL" id="WAR25443.1"/>
    </source>
</evidence>
<reference evidence="3" key="1">
    <citation type="submission" date="2022-11" db="EMBL/GenBank/DDBJ databases">
        <title>Centuries of genome instability and evolution in soft-shell clam transmissible cancer (bioRxiv).</title>
        <authorList>
            <person name="Hart S.F.M."/>
            <person name="Yonemitsu M.A."/>
            <person name="Giersch R.M."/>
            <person name="Beal B.F."/>
            <person name="Arriagada G."/>
            <person name="Davis B.W."/>
            <person name="Ostrander E.A."/>
            <person name="Goff S.P."/>
            <person name="Metzger M.J."/>
        </authorList>
    </citation>
    <scope>NUCLEOTIDE SEQUENCE</scope>
    <source>
        <strain evidence="3">MELC-2E11</strain>
        <tissue evidence="3">Siphon/mantle</tissue>
    </source>
</reference>
<dbReference type="Pfam" id="PF00397">
    <property type="entry name" value="WW"/>
    <property type="match status" value="1"/>
</dbReference>
<protein>
    <submittedName>
        <fullName evidence="3">PQBP1-like protein</fullName>
    </submittedName>
</protein>
<proteinExistence type="predicted"/>